<proteinExistence type="predicted"/>
<organism evidence="1">
    <name type="scientific">Lepeophtheirus salmonis</name>
    <name type="common">Salmon louse</name>
    <name type="synonym">Caligus salmonis</name>
    <dbReference type="NCBI Taxonomy" id="72036"/>
    <lineage>
        <taxon>Eukaryota</taxon>
        <taxon>Metazoa</taxon>
        <taxon>Ecdysozoa</taxon>
        <taxon>Arthropoda</taxon>
        <taxon>Crustacea</taxon>
        <taxon>Multicrustacea</taxon>
        <taxon>Hexanauplia</taxon>
        <taxon>Copepoda</taxon>
        <taxon>Siphonostomatoida</taxon>
        <taxon>Caligidae</taxon>
        <taxon>Lepeophtheirus</taxon>
    </lineage>
</organism>
<dbReference type="EMBL" id="HACA01009290">
    <property type="protein sequence ID" value="CDW26651.1"/>
    <property type="molecule type" value="Transcribed_RNA"/>
</dbReference>
<protein>
    <submittedName>
        <fullName evidence="1">Uncharacterized protein</fullName>
    </submittedName>
</protein>
<dbReference type="AlphaFoldDB" id="A0A0K2TMH2"/>
<accession>A0A0K2TMH2</accession>
<evidence type="ECO:0000313" key="1">
    <source>
        <dbReference type="EMBL" id="CDW26651.1"/>
    </source>
</evidence>
<name>A0A0K2TMH2_LEPSM</name>
<sequence length="91" mass="10139">MMVTGPGAKNHQMLSAQNFWHLADICEGVPSWVYTQLSSGIESWQNGEPQHIVVGLLADFLPKLKKNGPHDPQDHCLSQMFCAEHPLDLLC</sequence>
<reference evidence="1" key="1">
    <citation type="submission" date="2014-05" db="EMBL/GenBank/DDBJ databases">
        <authorList>
            <person name="Chronopoulou M."/>
        </authorList>
    </citation>
    <scope>NUCLEOTIDE SEQUENCE</scope>
    <source>
        <tissue evidence="1">Whole organism</tissue>
    </source>
</reference>